<comment type="caution">
    <text evidence="2">The sequence shown here is derived from an EMBL/GenBank/DDBJ whole genome shotgun (WGS) entry which is preliminary data.</text>
</comment>
<keyword evidence="3" id="KW-1185">Reference proteome</keyword>
<keyword evidence="1" id="KW-1133">Transmembrane helix</keyword>
<dbReference type="STRING" id="27349.A0A0L6VM12"/>
<sequence length="165" mass="18598">MSLGNLLMSLDFKFSFHFLFMTSLYFRHNRSDVVELSPTSGGESPTIQVVSRLLPNHHTAAQPPDHLKIRTNLKGTSVNVDEVIAEDDASLWSATKAGKVTLRVMPPTSFRRTTDDGQSRPGAPSRALILLSRMRFLFLDSTLTFLFVCFMRGLIKRYHQVQKLG</sequence>
<dbReference type="AlphaFoldDB" id="A0A0L6VM12"/>
<reference evidence="2 3" key="1">
    <citation type="submission" date="2015-08" db="EMBL/GenBank/DDBJ databases">
        <title>Next Generation Sequencing and Analysis of the Genome of Puccinia sorghi L Schw, the Causal Agent of Maize Common Rust.</title>
        <authorList>
            <person name="Rochi L."/>
            <person name="Burguener G."/>
            <person name="Darino M."/>
            <person name="Turjanski A."/>
            <person name="Kreff E."/>
            <person name="Dieguez M.J."/>
            <person name="Sacco F."/>
        </authorList>
    </citation>
    <scope>NUCLEOTIDE SEQUENCE [LARGE SCALE GENOMIC DNA]</scope>
    <source>
        <strain evidence="2 3">RO10H11247</strain>
    </source>
</reference>
<dbReference type="EMBL" id="LAVV01004943">
    <property type="protein sequence ID" value="KNZ61155.1"/>
    <property type="molecule type" value="Genomic_DNA"/>
</dbReference>
<organism evidence="2 3">
    <name type="scientific">Puccinia sorghi</name>
    <dbReference type="NCBI Taxonomy" id="27349"/>
    <lineage>
        <taxon>Eukaryota</taxon>
        <taxon>Fungi</taxon>
        <taxon>Dikarya</taxon>
        <taxon>Basidiomycota</taxon>
        <taxon>Pucciniomycotina</taxon>
        <taxon>Pucciniomycetes</taxon>
        <taxon>Pucciniales</taxon>
        <taxon>Pucciniaceae</taxon>
        <taxon>Puccinia</taxon>
    </lineage>
</organism>
<evidence type="ECO:0000256" key="1">
    <source>
        <dbReference type="SAM" id="Phobius"/>
    </source>
</evidence>
<protein>
    <submittedName>
        <fullName evidence="2">Uncharacterized protein</fullName>
    </submittedName>
</protein>
<dbReference type="Proteomes" id="UP000037035">
    <property type="component" value="Unassembled WGS sequence"/>
</dbReference>
<keyword evidence="1" id="KW-0472">Membrane</keyword>
<evidence type="ECO:0000313" key="3">
    <source>
        <dbReference type="Proteomes" id="UP000037035"/>
    </source>
</evidence>
<name>A0A0L6VM12_9BASI</name>
<proteinExistence type="predicted"/>
<gene>
    <name evidence="2" type="ORF">VP01_1444g2</name>
</gene>
<feature type="transmembrane region" description="Helical" evidence="1">
    <location>
        <begin position="136"/>
        <end position="155"/>
    </location>
</feature>
<evidence type="ECO:0000313" key="2">
    <source>
        <dbReference type="EMBL" id="KNZ61155.1"/>
    </source>
</evidence>
<dbReference type="VEuPathDB" id="FungiDB:VP01_1444g2"/>
<keyword evidence="1" id="KW-0812">Transmembrane</keyword>
<accession>A0A0L6VM12</accession>